<evidence type="ECO:0000259" key="2">
    <source>
        <dbReference type="PROSITE" id="PS50235"/>
    </source>
</evidence>
<dbReference type="SUPFAM" id="SSF54001">
    <property type="entry name" value="Cysteine proteinases"/>
    <property type="match status" value="1"/>
</dbReference>
<proteinExistence type="predicted"/>
<dbReference type="InterPro" id="IPR028889">
    <property type="entry name" value="USP"/>
</dbReference>
<feature type="non-terminal residue" evidence="3">
    <location>
        <position position="1"/>
    </location>
</feature>
<feature type="region of interest" description="Disordered" evidence="1">
    <location>
        <begin position="163"/>
        <end position="232"/>
    </location>
</feature>
<dbReference type="Proteomes" id="UP000051952">
    <property type="component" value="Unassembled WGS sequence"/>
</dbReference>
<feature type="compositionally biased region" description="Pro residues" evidence="1">
    <location>
        <begin position="167"/>
        <end position="187"/>
    </location>
</feature>
<name>A0A0S4KKX9_BODSA</name>
<dbReference type="InterPro" id="IPR018200">
    <property type="entry name" value="USP_CS"/>
</dbReference>
<dbReference type="Pfam" id="PF00443">
    <property type="entry name" value="UCH"/>
    <property type="match status" value="1"/>
</dbReference>
<keyword evidence="3" id="KW-0378">Hydrolase</keyword>
<sequence>VQVSRRFTVVARPTHLLTENGSALQEAEGADHRVRRTTYELKAVVLHQGATLHAGHYVTVFQGKRQGNVAHENDDDILELGGQLPQQIQKDELAQPANEEVWYCANDTEVTEITPPHLQRATDNSKACYLAIYEAKGSVFEWDAAPHSPDSDDNAMRSWIIQFPPMQDDPPPPPPPAPPTVKPPPVPKMTDVEPSTPLTMELPETLLEDDDNYDYDYDDDERAPTEPSTPITTVVPSALPLGAHCTSNHCTSNHCTSNHDETIVATCPPAEDGDTPPHERCSSEDEVWLLSPTK</sequence>
<accession>A0A0S4KKX9</accession>
<organism evidence="3 4">
    <name type="scientific">Bodo saltans</name>
    <name type="common">Flagellated protozoan</name>
    <dbReference type="NCBI Taxonomy" id="75058"/>
    <lineage>
        <taxon>Eukaryota</taxon>
        <taxon>Discoba</taxon>
        <taxon>Euglenozoa</taxon>
        <taxon>Kinetoplastea</taxon>
        <taxon>Metakinetoplastina</taxon>
        <taxon>Eubodonida</taxon>
        <taxon>Bodonidae</taxon>
        <taxon>Bodo</taxon>
    </lineage>
</organism>
<dbReference type="AlphaFoldDB" id="A0A0S4KKX9"/>
<feature type="compositionally biased region" description="Low complexity" evidence="1">
    <location>
        <begin position="193"/>
        <end position="205"/>
    </location>
</feature>
<dbReference type="VEuPathDB" id="TriTrypDB:BSAL_72815"/>
<dbReference type="GO" id="GO:0004843">
    <property type="term" value="F:cysteine-type deubiquitinase activity"/>
    <property type="evidence" value="ECO:0007669"/>
    <property type="project" value="InterPro"/>
</dbReference>
<evidence type="ECO:0000313" key="4">
    <source>
        <dbReference type="Proteomes" id="UP000051952"/>
    </source>
</evidence>
<evidence type="ECO:0000313" key="3">
    <source>
        <dbReference type="EMBL" id="CUI14170.1"/>
    </source>
</evidence>
<dbReference type="PROSITE" id="PS00973">
    <property type="entry name" value="USP_2"/>
    <property type="match status" value="1"/>
</dbReference>
<dbReference type="PROSITE" id="PS50235">
    <property type="entry name" value="USP_3"/>
    <property type="match status" value="1"/>
</dbReference>
<dbReference type="GO" id="GO:0016579">
    <property type="term" value="P:protein deubiquitination"/>
    <property type="evidence" value="ECO:0007669"/>
    <property type="project" value="InterPro"/>
</dbReference>
<feature type="compositionally biased region" description="Acidic residues" evidence="1">
    <location>
        <begin position="206"/>
        <end position="221"/>
    </location>
</feature>
<evidence type="ECO:0000256" key="1">
    <source>
        <dbReference type="SAM" id="MobiDB-lite"/>
    </source>
</evidence>
<dbReference type="EMBL" id="CYKH01000588">
    <property type="protein sequence ID" value="CUI14170.1"/>
    <property type="molecule type" value="Genomic_DNA"/>
</dbReference>
<protein>
    <submittedName>
        <fullName evidence="3">Ubiquitin hydrolase, putative</fullName>
    </submittedName>
</protein>
<dbReference type="CDD" id="cd02257">
    <property type="entry name" value="Peptidase_C19"/>
    <property type="match status" value="1"/>
</dbReference>
<dbReference type="InterPro" id="IPR038765">
    <property type="entry name" value="Papain-like_cys_pep_sf"/>
</dbReference>
<dbReference type="InterPro" id="IPR001394">
    <property type="entry name" value="Peptidase_C19_UCH"/>
</dbReference>
<feature type="region of interest" description="Disordered" evidence="1">
    <location>
        <begin position="269"/>
        <end position="294"/>
    </location>
</feature>
<dbReference type="Gene3D" id="3.90.70.10">
    <property type="entry name" value="Cysteine proteinases"/>
    <property type="match status" value="1"/>
</dbReference>
<feature type="domain" description="USP" evidence="2">
    <location>
        <begin position="1"/>
        <end position="136"/>
    </location>
</feature>
<keyword evidence="4" id="KW-1185">Reference proteome</keyword>
<reference evidence="4" key="1">
    <citation type="submission" date="2015-09" db="EMBL/GenBank/DDBJ databases">
        <authorList>
            <consortium name="Pathogen Informatics"/>
        </authorList>
    </citation>
    <scope>NUCLEOTIDE SEQUENCE [LARGE SCALE GENOMIC DNA]</scope>
    <source>
        <strain evidence="4">Lake Konstanz</strain>
    </source>
</reference>
<gene>
    <name evidence="3" type="ORF">BSAL_72815</name>
</gene>